<dbReference type="PANTHER" id="PTHR44845">
    <property type="entry name" value="CARRIER DOMAIN-CONTAINING PROTEIN"/>
    <property type="match status" value="1"/>
</dbReference>
<reference evidence="4" key="2">
    <citation type="journal article" date="2023" name="IMA Fungus">
        <title>Comparative genomic study of the Penicillium genus elucidates a diverse pangenome and 15 lateral gene transfer events.</title>
        <authorList>
            <person name="Petersen C."/>
            <person name="Sorensen T."/>
            <person name="Nielsen M.R."/>
            <person name="Sondergaard T.E."/>
            <person name="Sorensen J.L."/>
            <person name="Fitzpatrick D.A."/>
            <person name="Frisvad J.C."/>
            <person name="Nielsen K.L."/>
        </authorList>
    </citation>
    <scope>NUCLEOTIDE SEQUENCE</scope>
    <source>
        <strain evidence="4">IBT 21472</strain>
    </source>
</reference>
<dbReference type="Proteomes" id="UP001147746">
    <property type="component" value="Unassembled WGS sequence"/>
</dbReference>
<name>A0A9W9U5G8_9EURO</name>
<dbReference type="AlphaFoldDB" id="A0A9W9U5G8"/>
<dbReference type="Gene3D" id="3.40.50.720">
    <property type="entry name" value="NAD(P)-binding Rossmann-like Domain"/>
    <property type="match status" value="1"/>
</dbReference>
<organism evidence="4 5">
    <name type="scientific">Penicillium atrosanguineum</name>
    <dbReference type="NCBI Taxonomy" id="1132637"/>
    <lineage>
        <taxon>Eukaryota</taxon>
        <taxon>Fungi</taxon>
        <taxon>Dikarya</taxon>
        <taxon>Ascomycota</taxon>
        <taxon>Pezizomycotina</taxon>
        <taxon>Eurotiomycetes</taxon>
        <taxon>Eurotiomycetidae</taxon>
        <taxon>Eurotiales</taxon>
        <taxon>Aspergillaceae</taxon>
        <taxon>Penicillium</taxon>
    </lineage>
</organism>
<comment type="caution">
    <text evidence="4">The sequence shown here is derived from an EMBL/GenBank/DDBJ whole genome shotgun (WGS) entry which is preliminary data.</text>
</comment>
<keyword evidence="5" id="KW-1185">Reference proteome</keyword>
<dbReference type="SUPFAM" id="SSF56801">
    <property type="entry name" value="Acetyl-CoA synthetase-like"/>
    <property type="match status" value="1"/>
</dbReference>
<dbReference type="SUPFAM" id="SSF51735">
    <property type="entry name" value="NAD(P)-binding Rossmann-fold domains"/>
    <property type="match status" value="1"/>
</dbReference>
<evidence type="ECO:0000256" key="2">
    <source>
        <dbReference type="ARBA" id="ARBA00022553"/>
    </source>
</evidence>
<sequence>MPGRRELTVSLLSGSTIVVVPSQIAIDPLTFRDFIGERQLSVIFLTTSLFNATAVTCPTAFQGVREVLTTGEVASPLAIRTVLESGGRPERLWNTYGPTETTTFSTIQLVTLEEAQREKIGIGQPSVIFHLGAKVNFCDPYEAHFDANILGMKNVLQIATSGRLKSFHVTSSIDAWGPNGLILGTRKCLEDDTLEPNSKGLPYDIGYAASKWTSEQMVRRARDRGLPTAIYRPVFITGDSNTGAGNPDDFFALLMVGSIQIRAFPCLHKQRMEYVTVDYVCNAMRHIASDNANLGQSYSLVAPDPADSINLEDTVDVINGAGYPVEKIPYWDWVKRLQEPKYQDNPLMPLMPLLQEKVWGDLTRFETSRDTPHYDSGNAVASLANSPEIGYSPFSPDQLNRFLVFWRTKGLHSV</sequence>
<evidence type="ECO:0000313" key="5">
    <source>
        <dbReference type="Proteomes" id="UP001147746"/>
    </source>
</evidence>
<dbReference type="Pfam" id="PF07993">
    <property type="entry name" value="NAD_binding_4"/>
    <property type="match status" value="1"/>
</dbReference>
<proteinExistence type="predicted"/>
<accession>A0A9W9U5G8</accession>
<evidence type="ECO:0000259" key="3">
    <source>
        <dbReference type="Pfam" id="PF07993"/>
    </source>
</evidence>
<dbReference type="PANTHER" id="PTHR44845:SF6">
    <property type="entry name" value="BETA-ALANINE-ACTIVATING ENZYME"/>
    <property type="match status" value="1"/>
</dbReference>
<dbReference type="EMBL" id="JAPZBO010000004">
    <property type="protein sequence ID" value="KAJ5318325.1"/>
    <property type="molecule type" value="Genomic_DNA"/>
</dbReference>
<gene>
    <name evidence="4" type="ORF">N7476_004745</name>
</gene>
<evidence type="ECO:0000256" key="1">
    <source>
        <dbReference type="ARBA" id="ARBA00022450"/>
    </source>
</evidence>
<keyword evidence="2" id="KW-0597">Phosphoprotein</keyword>
<keyword evidence="1" id="KW-0596">Phosphopantetheine</keyword>
<dbReference type="Gene3D" id="3.40.50.980">
    <property type="match status" value="1"/>
</dbReference>
<dbReference type="InterPro" id="IPR013120">
    <property type="entry name" value="FAR_NAD-bd"/>
</dbReference>
<feature type="domain" description="Thioester reductase (TE)" evidence="3">
    <location>
        <begin position="112"/>
        <end position="284"/>
    </location>
</feature>
<dbReference type="InterPro" id="IPR036291">
    <property type="entry name" value="NAD(P)-bd_dom_sf"/>
</dbReference>
<evidence type="ECO:0000313" key="4">
    <source>
        <dbReference type="EMBL" id="KAJ5318325.1"/>
    </source>
</evidence>
<reference evidence="4" key="1">
    <citation type="submission" date="2022-12" db="EMBL/GenBank/DDBJ databases">
        <authorList>
            <person name="Petersen C."/>
        </authorList>
    </citation>
    <scope>NUCLEOTIDE SEQUENCE</scope>
    <source>
        <strain evidence="4">IBT 21472</strain>
    </source>
</reference>
<protein>
    <recommendedName>
        <fullName evidence="3">Thioester reductase (TE) domain-containing protein</fullName>
    </recommendedName>
</protein>